<keyword evidence="3" id="KW-1185">Reference proteome</keyword>
<dbReference type="InterPro" id="IPR051021">
    <property type="entry name" value="Mito_Ser/Thr_phosphatase"/>
</dbReference>
<dbReference type="InterPro" id="IPR013078">
    <property type="entry name" value="His_Pase_superF_clade-1"/>
</dbReference>
<dbReference type="Gene3D" id="3.40.50.1240">
    <property type="entry name" value="Phosphoglycerate mutase-like"/>
    <property type="match status" value="1"/>
</dbReference>
<gene>
    <name evidence="2" type="ORF">N4264_06775</name>
</gene>
<reference evidence="2" key="1">
    <citation type="submission" date="2022-09" db="EMBL/GenBank/DDBJ databases">
        <title>Tahibacter sp. nov., isolated from a fresh water.</title>
        <authorList>
            <person name="Baek J.H."/>
            <person name="Lee J.K."/>
            <person name="Kim J.M."/>
            <person name="Jeon C.O."/>
        </authorList>
    </citation>
    <scope>NUCLEOTIDE SEQUENCE</scope>
    <source>
        <strain evidence="2">W38</strain>
    </source>
</reference>
<organism evidence="2 3">
    <name type="scientific">Tahibacter amnicola</name>
    <dbReference type="NCBI Taxonomy" id="2976241"/>
    <lineage>
        <taxon>Bacteria</taxon>
        <taxon>Pseudomonadati</taxon>
        <taxon>Pseudomonadota</taxon>
        <taxon>Gammaproteobacteria</taxon>
        <taxon>Lysobacterales</taxon>
        <taxon>Rhodanobacteraceae</taxon>
        <taxon>Tahibacter</taxon>
    </lineage>
</organism>
<dbReference type="SUPFAM" id="SSF53254">
    <property type="entry name" value="Phosphoglycerate mutase-like"/>
    <property type="match status" value="1"/>
</dbReference>
<evidence type="ECO:0000313" key="3">
    <source>
        <dbReference type="Proteomes" id="UP001064632"/>
    </source>
</evidence>
<accession>A0ABY6BIC8</accession>
<protein>
    <submittedName>
        <fullName evidence="2">Histidine phosphatase family protein</fullName>
    </submittedName>
</protein>
<dbReference type="InterPro" id="IPR029033">
    <property type="entry name" value="His_PPase_superfam"/>
</dbReference>
<evidence type="ECO:0000313" key="2">
    <source>
        <dbReference type="EMBL" id="UXI69346.1"/>
    </source>
</evidence>
<proteinExistence type="predicted"/>
<dbReference type="Pfam" id="PF00300">
    <property type="entry name" value="His_Phos_1"/>
    <property type="match status" value="1"/>
</dbReference>
<dbReference type="Proteomes" id="UP001064632">
    <property type="component" value="Chromosome"/>
</dbReference>
<sequence>MMTHLLLVRHAQASFGTDDYDRLSDHGHRQANLLGSWLAAQPWRYTSIHAGNQRRHVQTLEALYAAAAAAQRVLPAMMVDADWNEFDHECLLRGYRAFAPDDPDLESLDHPLPTARG</sequence>
<keyword evidence="1" id="KW-0378">Hydrolase</keyword>
<dbReference type="RefSeq" id="WP_261696301.1">
    <property type="nucleotide sequence ID" value="NZ_CP104694.1"/>
</dbReference>
<dbReference type="PANTHER" id="PTHR20935">
    <property type="entry name" value="PHOSPHOGLYCERATE MUTASE-RELATED"/>
    <property type="match status" value="1"/>
</dbReference>
<evidence type="ECO:0000256" key="1">
    <source>
        <dbReference type="ARBA" id="ARBA00022801"/>
    </source>
</evidence>
<name>A0ABY6BIC8_9GAMM</name>
<dbReference type="EMBL" id="CP104694">
    <property type="protein sequence ID" value="UXI69346.1"/>
    <property type="molecule type" value="Genomic_DNA"/>
</dbReference>